<proteinExistence type="inferred from homology"/>
<evidence type="ECO:0000313" key="8">
    <source>
        <dbReference type="Proteomes" id="UP000836841"/>
    </source>
</evidence>
<name>A0AAU9S338_THLAR</name>
<dbReference type="SMART" id="SM01114">
    <property type="entry name" value="CXC"/>
    <property type="match status" value="2"/>
</dbReference>
<dbReference type="PANTHER" id="PTHR12446:SF60">
    <property type="entry name" value="PROTEIN TESMIN_TSO1-LIKE CXC 8"/>
    <property type="match status" value="1"/>
</dbReference>
<dbReference type="Proteomes" id="UP000836841">
    <property type="component" value="Chromosome 3"/>
</dbReference>
<reference evidence="7 8" key="1">
    <citation type="submission" date="2022-03" db="EMBL/GenBank/DDBJ databases">
        <authorList>
            <person name="Nunn A."/>
            <person name="Chopra R."/>
            <person name="Nunn A."/>
            <person name="Contreras Garrido A."/>
        </authorList>
    </citation>
    <scope>NUCLEOTIDE SEQUENCE [LARGE SCALE GENOMIC DNA]</scope>
</reference>
<evidence type="ECO:0000256" key="4">
    <source>
        <dbReference type="ARBA" id="ARBA00023242"/>
    </source>
</evidence>
<dbReference type="Pfam" id="PF03638">
    <property type="entry name" value="TCR"/>
    <property type="match status" value="2"/>
</dbReference>
<evidence type="ECO:0000256" key="5">
    <source>
        <dbReference type="SAM" id="MobiDB-lite"/>
    </source>
</evidence>
<keyword evidence="3" id="KW-0217">Developmental protein</keyword>
<keyword evidence="4" id="KW-0539">Nucleus</keyword>
<dbReference type="GO" id="GO:0006355">
    <property type="term" value="P:regulation of DNA-templated transcription"/>
    <property type="evidence" value="ECO:0007669"/>
    <property type="project" value="TreeGrafter"/>
</dbReference>
<accession>A0AAU9S338</accession>
<feature type="region of interest" description="Disordered" evidence="5">
    <location>
        <begin position="35"/>
        <end position="59"/>
    </location>
</feature>
<evidence type="ECO:0000256" key="1">
    <source>
        <dbReference type="ARBA" id="ARBA00004123"/>
    </source>
</evidence>
<keyword evidence="8" id="KW-1185">Reference proteome</keyword>
<dbReference type="InterPro" id="IPR033467">
    <property type="entry name" value="Tesmin/TSO1-like_CXC"/>
</dbReference>
<evidence type="ECO:0000256" key="3">
    <source>
        <dbReference type="ARBA" id="ARBA00022473"/>
    </source>
</evidence>
<gene>
    <name evidence="7" type="ORF">TAV2_LOCUS9857</name>
</gene>
<protein>
    <recommendedName>
        <fullName evidence="6">Tesmin/TSO1-like CXC domain-containing protein</fullName>
    </recommendedName>
</protein>
<dbReference type="PANTHER" id="PTHR12446">
    <property type="entry name" value="TESMIN/TSO1-RELATED"/>
    <property type="match status" value="1"/>
</dbReference>
<organism evidence="7 8">
    <name type="scientific">Thlaspi arvense</name>
    <name type="common">Field penny-cress</name>
    <dbReference type="NCBI Taxonomy" id="13288"/>
    <lineage>
        <taxon>Eukaryota</taxon>
        <taxon>Viridiplantae</taxon>
        <taxon>Streptophyta</taxon>
        <taxon>Embryophyta</taxon>
        <taxon>Tracheophyta</taxon>
        <taxon>Spermatophyta</taxon>
        <taxon>Magnoliopsida</taxon>
        <taxon>eudicotyledons</taxon>
        <taxon>Gunneridae</taxon>
        <taxon>Pentapetalae</taxon>
        <taxon>rosids</taxon>
        <taxon>malvids</taxon>
        <taxon>Brassicales</taxon>
        <taxon>Brassicaceae</taxon>
        <taxon>Thlaspideae</taxon>
        <taxon>Thlaspi</taxon>
    </lineage>
</organism>
<dbReference type="InterPro" id="IPR028307">
    <property type="entry name" value="Lin-54_fam"/>
</dbReference>
<evidence type="ECO:0000313" key="7">
    <source>
        <dbReference type="EMBL" id="CAH2053567.1"/>
    </source>
</evidence>
<evidence type="ECO:0000259" key="6">
    <source>
        <dbReference type="SMART" id="SM01114"/>
    </source>
</evidence>
<dbReference type="EMBL" id="OU466859">
    <property type="protein sequence ID" value="CAH2053567.1"/>
    <property type="molecule type" value="Genomic_DNA"/>
</dbReference>
<comment type="subcellular location">
    <subcellularLocation>
        <location evidence="1">Nucleus</location>
    </subcellularLocation>
</comment>
<comment type="similarity">
    <text evidence="2">Belongs to the lin-54 family.</text>
</comment>
<dbReference type="AlphaFoldDB" id="A0AAU9S338"/>
<dbReference type="GO" id="GO:0005634">
    <property type="term" value="C:nucleus"/>
    <property type="evidence" value="ECO:0007669"/>
    <property type="project" value="UniProtKB-SubCell"/>
</dbReference>
<sequence>MIGKEDSGAIATEKNLRELVFTKLESSPIVPESPIRELPLFPPIPREPSASPETKADHEGITRRKQKGCRCRQSKCLKLYCDCFASGVLCSDCDCADCHNNDGNCDVREAAMVNVLERNPNAFNGMPFSIPIDKQYMPAADIKLGLLSRGCKCKRTKCLKKYCECFQANVLCSENCKCINCENLTEAIQASVFACGLSNRDLFGSYETPENNNNVNAVGSIYTNRDNVGFNSHNTAGCMNYAPGNSTHSPLQQWNSCPTPLSSMPDNSILNSPGFPMYSSPKLPYRKKRSRLGYTTTLVPDFGDLLSLLLEASESAIANAGIKSFF</sequence>
<feature type="domain" description="Tesmin/TSO1-like CXC" evidence="6">
    <location>
        <begin position="146"/>
        <end position="187"/>
    </location>
</feature>
<evidence type="ECO:0000256" key="2">
    <source>
        <dbReference type="ARBA" id="ARBA00007267"/>
    </source>
</evidence>
<dbReference type="InterPro" id="IPR005172">
    <property type="entry name" value="CRC"/>
</dbReference>
<feature type="domain" description="Tesmin/TSO1-like CXC" evidence="6">
    <location>
        <begin position="64"/>
        <end position="104"/>
    </location>
</feature>